<name>A0A1C0TWZ3_9GAMM</name>
<evidence type="ECO:0000259" key="1">
    <source>
        <dbReference type="Pfam" id="PF06445"/>
    </source>
</evidence>
<dbReference type="InterPro" id="IPR011256">
    <property type="entry name" value="Reg_factor_effector_dom_sf"/>
</dbReference>
<evidence type="ECO:0000313" key="2">
    <source>
        <dbReference type="EMBL" id="OCQ23829.1"/>
    </source>
</evidence>
<dbReference type="OrthoDB" id="4772335at2"/>
<dbReference type="PIRSF" id="PIRSF031644">
    <property type="entry name" value="UCP031644"/>
    <property type="match status" value="1"/>
</dbReference>
<dbReference type="EMBL" id="MAUJ01000001">
    <property type="protein sequence ID" value="OCQ23829.1"/>
    <property type="molecule type" value="Genomic_DNA"/>
</dbReference>
<feature type="domain" description="GyrI-like small molecule binding" evidence="1">
    <location>
        <begin position="20"/>
        <end position="207"/>
    </location>
</feature>
<evidence type="ECO:0000313" key="3">
    <source>
        <dbReference type="Proteomes" id="UP000093366"/>
    </source>
</evidence>
<dbReference type="Gene3D" id="3.20.80.10">
    <property type="entry name" value="Regulatory factor, effector binding domain"/>
    <property type="match status" value="1"/>
</dbReference>
<organism evidence="2 3">
    <name type="scientific">Pseudoalteromonas luteoviolacea</name>
    <dbReference type="NCBI Taxonomy" id="43657"/>
    <lineage>
        <taxon>Bacteria</taxon>
        <taxon>Pseudomonadati</taxon>
        <taxon>Pseudomonadota</taxon>
        <taxon>Gammaproteobacteria</taxon>
        <taxon>Alteromonadales</taxon>
        <taxon>Pseudoalteromonadaceae</taxon>
        <taxon>Pseudoalteromonas</taxon>
    </lineage>
</organism>
<gene>
    <name evidence="2" type="ORF">A7985_07785</name>
</gene>
<dbReference type="RefSeq" id="WP_065789839.1">
    <property type="nucleotide sequence ID" value="NZ_MAUJ01000001.1"/>
</dbReference>
<sequence>MSEKYEWRKKEKELYIPKRKPVIIDVPEFCFITVRGAGSPTNSIFTESIGALYSVAYGIKMRLKQRANKPHAYCDYTVYPLEGTWDINDAAKTHFTGSIAKEDLIYQLMIRQPKFVTNSLFENVLVATKEKKPSPLLDLIRFESMADEKCIQMLHIGPFEDEQETFEIMEAFANQNGLVRVSKVHREIYLSDVRKVAPEKLKTVLRFKVE</sequence>
<accession>A0A1C0TWZ3</accession>
<protein>
    <recommendedName>
        <fullName evidence="1">GyrI-like small molecule binding domain-containing protein</fullName>
    </recommendedName>
</protein>
<dbReference type="Proteomes" id="UP000093366">
    <property type="component" value="Unassembled WGS sequence"/>
</dbReference>
<reference evidence="3" key="1">
    <citation type="submission" date="2016-07" db="EMBL/GenBank/DDBJ databases">
        <authorList>
            <person name="Florea S."/>
            <person name="Webb J.S."/>
            <person name="Jaromczyk J."/>
            <person name="Schardl C.L."/>
        </authorList>
    </citation>
    <scope>NUCLEOTIDE SEQUENCE [LARGE SCALE GENOMIC DNA]</scope>
    <source>
        <strain evidence="3">IPB1</strain>
    </source>
</reference>
<dbReference type="Pfam" id="PF06445">
    <property type="entry name" value="GyrI-like"/>
    <property type="match status" value="1"/>
</dbReference>
<comment type="caution">
    <text evidence="2">The sequence shown here is derived from an EMBL/GenBank/DDBJ whole genome shotgun (WGS) entry which is preliminary data.</text>
</comment>
<proteinExistence type="predicted"/>
<dbReference type="InterPro" id="IPR029442">
    <property type="entry name" value="GyrI-like"/>
</dbReference>
<dbReference type="AlphaFoldDB" id="A0A1C0TWZ3"/>
<dbReference type="SUPFAM" id="SSF55136">
    <property type="entry name" value="Probable bacterial effector-binding domain"/>
    <property type="match status" value="1"/>
</dbReference>
<dbReference type="InterPro" id="IPR008319">
    <property type="entry name" value="GyrI-like_CCH_Lin2189-like"/>
</dbReference>